<feature type="transmembrane region" description="Helical" evidence="1">
    <location>
        <begin position="7"/>
        <end position="26"/>
    </location>
</feature>
<keyword evidence="1" id="KW-1133">Transmembrane helix</keyword>
<comment type="caution">
    <text evidence="2">The sequence shown here is derived from an EMBL/GenBank/DDBJ whole genome shotgun (WGS) entry which is preliminary data.</text>
</comment>
<dbReference type="RefSeq" id="WP_193499842.1">
    <property type="nucleotide sequence ID" value="NZ_JADCKC010000001.1"/>
</dbReference>
<gene>
    <name evidence="2" type="ORF">INF35_01835</name>
</gene>
<keyword evidence="1" id="KW-0812">Transmembrane</keyword>
<evidence type="ECO:0000256" key="1">
    <source>
        <dbReference type="SAM" id="Phobius"/>
    </source>
</evidence>
<dbReference type="Proteomes" id="UP000768567">
    <property type="component" value="Unassembled WGS sequence"/>
</dbReference>
<evidence type="ECO:0008006" key="4">
    <source>
        <dbReference type="Google" id="ProtNLM"/>
    </source>
</evidence>
<name>A0ABR9R079_9FIRM</name>
<dbReference type="EMBL" id="JADCKC010000001">
    <property type="protein sequence ID" value="MBE5036536.1"/>
    <property type="molecule type" value="Genomic_DNA"/>
</dbReference>
<protein>
    <recommendedName>
        <fullName evidence="4">DUF2007 domain-containing protein</fullName>
    </recommendedName>
</protein>
<organism evidence="2 3">
    <name type="scientific">Gemmiger gallinarum</name>
    <dbReference type="NCBI Taxonomy" id="2779354"/>
    <lineage>
        <taxon>Bacteria</taxon>
        <taxon>Bacillati</taxon>
        <taxon>Bacillota</taxon>
        <taxon>Clostridia</taxon>
        <taxon>Eubacteriales</taxon>
        <taxon>Gemmiger</taxon>
    </lineage>
</organism>
<sequence length="145" mass="15852">MQSLKSLALGICILCAAGGIIQIFWPDNSYKPVINTVLVLYIITSALQMRGWDQWSLPHLDLADLPEYSDPAEYDAYVDELAQGASVQALQSLLNEQGIDAELTMEGNTCRVCLQDEADRSLAEEILQENSGTLPYEITSGGDTP</sequence>
<keyword evidence="1" id="KW-0472">Membrane</keyword>
<evidence type="ECO:0000313" key="2">
    <source>
        <dbReference type="EMBL" id="MBE5036536.1"/>
    </source>
</evidence>
<reference evidence="2 3" key="1">
    <citation type="submission" date="2020-10" db="EMBL/GenBank/DDBJ databases">
        <title>ChiBAC.</title>
        <authorList>
            <person name="Zenner C."/>
            <person name="Hitch T.C.A."/>
            <person name="Clavel T."/>
        </authorList>
    </citation>
    <scope>NUCLEOTIDE SEQUENCE [LARGE SCALE GENOMIC DNA]</scope>
    <source>
        <strain evidence="2 3">DSM 109015</strain>
    </source>
</reference>
<evidence type="ECO:0000313" key="3">
    <source>
        <dbReference type="Proteomes" id="UP000768567"/>
    </source>
</evidence>
<keyword evidence="3" id="KW-1185">Reference proteome</keyword>
<accession>A0ABR9R079</accession>
<proteinExistence type="predicted"/>